<keyword evidence="11" id="KW-1185">Reference proteome</keyword>
<name>A0A7N0TXY2_KALFE</name>
<evidence type="ECO:0000256" key="6">
    <source>
        <dbReference type="ARBA" id="ARBA00023136"/>
    </source>
</evidence>
<evidence type="ECO:0000256" key="7">
    <source>
        <dbReference type="ARBA" id="ARBA00023242"/>
    </source>
</evidence>
<dbReference type="AlphaFoldDB" id="A0A7N0TXY2"/>
<dbReference type="PANTHER" id="PTHR31587">
    <property type="entry name" value="TRANSMEMBRANE PROTEIN (DUF2215)"/>
    <property type="match status" value="1"/>
</dbReference>
<feature type="region of interest" description="Disordered" evidence="8">
    <location>
        <begin position="383"/>
        <end position="408"/>
    </location>
</feature>
<evidence type="ECO:0000256" key="4">
    <source>
        <dbReference type="ARBA" id="ARBA00022729"/>
    </source>
</evidence>
<accession>A0A7N0TXY2</accession>
<feature type="transmembrane region" description="Helical" evidence="9">
    <location>
        <begin position="261"/>
        <end position="284"/>
    </location>
</feature>
<dbReference type="GO" id="GO:0005637">
    <property type="term" value="C:nuclear inner membrane"/>
    <property type="evidence" value="ECO:0007669"/>
    <property type="project" value="UniProtKB-SubCell"/>
</dbReference>
<evidence type="ECO:0000256" key="1">
    <source>
        <dbReference type="ARBA" id="ARBA00004575"/>
    </source>
</evidence>
<evidence type="ECO:0000256" key="9">
    <source>
        <dbReference type="SAM" id="Phobius"/>
    </source>
</evidence>
<feature type="transmembrane region" description="Helical" evidence="9">
    <location>
        <begin position="222"/>
        <end position="241"/>
    </location>
</feature>
<feature type="compositionally biased region" description="Polar residues" evidence="8">
    <location>
        <begin position="387"/>
        <end position="404"/>
    </location>
</feature>
<feature type="region of interest" description="Disordered" evidence="8">
    <location>
        <begin position="477"/>
        <end position="501"/>
    </location>
</feature>
<dbReference type="EnsemblPlants" id="Kaladp0048s0398.1.v1.1">
    <property type="protein sequence ID" value="Kaladp0048s0398.1.v1.1"/>
    <property type="gene ID" value="Kaladp0048s0398.v1.1"/>
</dbReference>
<dbReference type="InterPro" id="IPR019358">
    <property type="entry name" value="NEMP_fam"/>
</dbReference>
<evidence type="ECO:0000256" key="5">
    <source>
        <dbReference type="ARBA" id="ARBA00022989"/>
    </source>
</evidence>
<keyword evidence="3 9" id="KW-0812">Transmembrane</keyword>
<feature type="transmembrane region" description="Helical" evidence="9">
    <location>
        <begin position="167"/>
        <end position="185"/>
    </location>
</feature>
<evidence type="ECO:0000313" key="10">
    <source>
        <dbReference type="EnsemblPlants" id="Kaladp0048s0398.1.v1.1"/>
    </source>
</evidence>
<keyword evidence="5 9" id="KW-1133">Transmembrane helix</keyword>
<comment type="similarity">
    <text evidence="2">Belongs to the NEMP family.</text>
</comment>
<keyword evidence="7" id="KW-0539">Nucleus</keyword>
<keyword evidence="6 9" id="KW-0472">Membrane</keyword>
<evidence type="ECO:0000256" key="2">
    <source>
        <dbReference type="ARBA" id="ARBA00005748"/>
    </source>
</evidence>
<sequence length="501" mass="56464">MELRCSLVSHLLAFSFIYLFVLSLCHHYTAHTSSNGISLANPVIEVAPSPIAGQSTAAASKDAFSCQRVRVSGISRLQLGSYANSFTVTLVPSAVIPDRLRTNVQVCFHRNASRGLCQCHEYDWKNIRKGLWTSSMSPYEERYVDVKFIGGVPGSVTVTVKEDPQQWRLVFLALGFFMLLLAPVMSNWVLFYYSSSMVIGVMLVIIFLLFQGMKFLPTCRKSVFYLFIYGSSLIGAGSFLLHHYSMMINSIFVNFGLNDEILNPVTIFTLVLIVIAGAGLGFWIVRRFIISADGHVDVGIAQFVKWAMRILGSTSIPLSSDDTPLGFGALVSCWTISIVLHYVKWISERRDENHRWGGFWPWRNQQSVTSHHGAEFLSRKSKRLGNKGTQWTRTQSPPNFNGSPVQGLVSPSAAKFTRSDIRDHYSTFHNTPNRRRFSRREWEEFTEESTKQAMSELASTPEFTEWIIENANRIKLQSDDSSYESEAGSSGEDCCGQWQQN</sequence>
<evidence type="ECO:0008006" key="12">
    <source>
        <dbReference type="Google" id="ProtNLM"/>
    </source>
</evidence>
<dbReference type="OMA" id="KWISERR"/>
<evidence type="ECO:0000256" key="8">
    <source>
        <dbReference type="SAM" id="MobiDB-lite"/>
    </source>
</evidence>
<evidence type="ECO:0000256" key="3">
    <source>
        <dbReference type="ARBA" id="ARBA00022692"/>
    </source>
</evidence>
<protein>
    <recommendedName>
        <fullName evidence="12">Transmembrane protein 194</fullName>
    </recommendedName>
</protein>
<feature type="compositionally biased region" description="Low complexity" evidence="8">
    <location>
        <begin position="484"/>
        <end position="493"/>
    </location>
</feature>
<keyword evidence="4" id="KW-0732">Signal</keyword>
<proteinExistence type="inferred from homology"/>
<evidence type="ECO:0000313" key="11">
    <source>
        <dbReference type="Proteomes" id="UP000594263"/>
    </source>
</evidence>
<feature type="transmembrane region" description="Helical" evidence="9">
    <location>
        <begin position="191"/>
        <end position="210"/>
    </location>
</feature>
<reference evidence="10" key="1">
    <citation type="submission" date="2021-01" db="UniProtKB">
        <authorList>
            <consortium name="EnsemblPlants"/>
        </authorList>
    </citation>
    <scope>IDENTIFICATION</scope>
</reference>
<dbReference type="Pfam" id="PF10225">
    <property type="entry name" value="NEMP"/>
    <property type="match status" value="1"/>
</dbReference>
<dbReference type="Proteomes" id="UP000594263">
    <property type="component" value="Unplaced"/>
</dbReference>
<organism evidence="10 11">
    <name type="scientific">Kalanchoe fedtschenkoi</name>
    <name type="common">Lavender scallops</name>
    <name type="synonym">South American air plant</name>
    <dbReference type="NCBI Taxonomy" id="63787"/>
    <lineage>
        <taxon>Eukaryota</taxon>
        <taxon>Viridiplantae</taxon>
        <taxon>Streptophyta</taxon>
        <taxon>Embryophyta</taxon>
        <taxon>Tracheophyta</taxon>
        <taxon>Spermatophyta</taxon>
        <taxon>Magnoliopsida</taxon>
        <taxon>eudicotyledons</taxon>
        <taxon>Gunneridae</taxon>
        <taxon>Pentapetalae</taxon>
        <taxon>Saxifragales</taxon>
        <taxon>Crassulaceae</taxon>
        <taxon>Kalanchoe</taxon>
    </lineage>
</organism>
<dbReference type="PANTHER" id="PTHR31587:SF3">
    <property type="entry name" value="EXPRESSED PROTEIN"/>
    <property type="match status" value="1"/>
</dbReference>
<dbReference type="Gramene" id="Kaladp0048s0398.1.v1.1">
    <property type="protein sequence ID" value="Kaladp0048s0398.1.v1.1"/>
    <property type="gene ID" value="Kaladp0048s0398.v1.1"/>
</dbReference>
<feature type="transmembrane region" description="Helical" evidence="9">
    <location>
        <begin position="6"/>
        <end position="25"/>
    </location>
</feature>
<comment type="subcellular location">
    <subcellularLocation>
        <location evidence="1">Nucleus inner membrane</location>
        <topology evidence="1">Multi-pass membrane protein</topology>
        <orientation evidence="1">Nucleoplasmic side</orientation>
    </subcellularLocation>
</comment>